<proteinExistence type="predicted"/>
<feature type="transmembrane region" description="Helical" evidence="1">
    <location>
        <begin position="25"/>
        <end position="50"/>
    </location>
</feature>
<gene>
    <name evidence="2" type="ORF">RU97_GL000527</name>
</gene>
<dbReference type="EMBL" id="JXKH01000001">
    <property type="protein sequence ID" value="OJG20294.1"/>
    <property type="molecule type" value="Genomic_DNA"/>
</dbReference>
<comment type="caution">
    <text evidence="2">The sequence shown here is derived from an EMBL/GenBank/DDBJ whole genome shotgun (WGS) entry which is preliminary data.</text>
</comment>
<reference evidence="2 3" key="1">
    <citation type="submission" date="2014-12" db="EMBL/GenBank/DDBJ databases">
        <title>Draft genome sequences of 29 type strains of Enterococci.</title>
        <authorList>
            <person name="Zhong Z."/>
            <person name="Sun Z."/>
            <person name="Liu W."/>
            <person name="Zhang W."/>
            <person name="Zhang H."/>
        </authorList>
    </citation>
    <scope>NUCLEOTIDE SEQUENCE [LARGE SCALE GENOMIC DNA]</scope>
    <source>
        <strain evidence="2 3">DSM 17029</strain>
    </source>
</reference>
<organism evidence="2 3">
    <name type="scientific">Enterococcus canis</name>
    <dbReference type="NCBI Taxonomy" id="214095"/>
    <lineage>
        <taxon>Bacteria</taxon>
        <taxon>Bacillati</taxon>
        <taxon>Bacillota</taxon>
        <taxon>Bacilli</taxon>
        <taxon>Lactobacillales</taxon>
        <taxon>Enterococcaceae</taxon>
        <taxon>Enterococcus</taxon>
    </lineage>
</organism>
<accession>A0A1L8RKP6</accession>
<protein>
    <submittedName>
        <fullName evidence="2">Uncharacterized protein</fullName>
    </submittedName>
</protein>
<evidence type="ECO:0000313" key="2">
    <source>
        <dbReference type="EMBL" id="OJG20294.1"/>
    </source>
</evidence>
<name>A0A1L8RKP6_9ENTE</name>
<evidence type="ECO:0000313" key="3">
    <source>
        <dbReference type="Proteomes" id="UP000181884"/>
    </source>
</evidence>
<dbReference type="Proteomes" id="UP000181884">
    <property type="component" value="Unassembled WGS sequence"/>
</dbReference>
<keyword evidence="1" id="KW-0812">Transmembrane</keyword>
<dbReference type="AlphaFoldDB" id="A0A1L8RKP6"/>
<keyword evidence="1" id="KW-0472">Membrane</keyword>
<sequence length="99" mass="10808">MSLLTLIAIITGIAALVLYSFVTNATIPLILACVIQGALLLFTIIAAFLYHGPRSRRSYDGGWYSIWTLRFGLIMFSLLGNLAIFVVYLLKLAGIITGI</sequence>
<keyword evidence="3" id="KW-1185">Reference proteome</keyword>
<keyword evidence="1" id="KW-1133">Transmembrane helix</keyword>
<evidence type="ECO:0000256" key="1">
    <source>
        <dbReference type="SAM" id="Phobius"/>
    </source>
</evidence>
<feature type="transmembrane region" description="Helical" evidence="1">
    <location>
        <begin position="71"/>
        <end position="90"/>
    </location>
</feature>